<dbReference type="GO" id="GO:0052621">
    <property type="term" value="F:diguanylate cyclase activity"/>
    <property type="evidence" value="ECO:0007669"/>
    <property type="project" value="UniProtKB-EC"/>
</dbReference>
<dbReference type="Proteomes" id="UP000259273">
    <property type="component" value="Unassembled WGS sequence"/>
</dbReference>
<evidence type="ECO:0000256" key="3">
    <source>
        <dbReference type="ARBA" id="ARBA00034247"/>
    </source>
</evidence>
<dbReference type="GO" id="GO:1902201">
    <property type="term" value="P:negative regulation of bacterial-type flagellum-dependent cell motility"/>
    <property type="evidence" value="ECO:0007669"/>
    <property type="project" value="TreeGrafter"/>
</dbReference>
<dbReference type="CDD" id="cd01949">
    <property type="entry name" value="GGDEF"/>
    <property type="match status" value="1"/>
</dbReference>
<dbReference type="NCBIfam" id="TIGR00254">
    <property type="entry name" value="GGDEF"/>
    <property type="match status" value="1"/>
</dbReference>
<gene>
    <name evidence="6" type="ORF">DCP75_05185</name>
</gene>
<dbReference type="PROSITE" id="PS50887">
    <property type="entry name" value="GGDEF"/>
    <property type="match status" value="1"/>
</dbReference>
<evidence type="ECO:0000259" key="5">
    <source>
        <dbReference type="PROSITE" id="PS50887"/>
    </source>
</evidence>
<dbReference type="EMBL" id="DMND01000075">
    <property type="protein sequence ID" value="HAN27105.1"/>
    <property type="molecule type" value="Genomic_DNA"/>
</dbReference>
<dbReference type="Gene3D" id="3.30.70.270">
    <property type="match status" value="1"/>
</dbReference>
<dbReference type="InterPro" id="IPR050469">
    <property type="entry name" value="Diguanylate_Cyclase"/>
</dbReference>
<keyword evidence="4" id="KW-0472">Membrane</keyword>
<dbReference type="GO" id="GO:0005886">
    <property type="term" value="C:plasma membrane"/>
    <property type="evidence" value="ECO:0007669"/>
    <property type="project" value="TreeGrafter"/>
</dbReference>
<comment type="catalytic activity">
    <reaction evidence="3">
        <text>2 GTP = 3',3'-c-di-GMP + 2 diphosphate</text>
        <dbReference type="Rhea" id="RHEA:24898"/>
        <dbReference type="ChEBI" id="CHEBI:33019"/>
        <dbReference type="ChEBI" id="CHEBI:37565"/>
        <dbReference type="ChEBI" id="CHEBI:58805"/>
        <dbReference type="EC" id="2.7.7.65"/>
    </reaction>
</comment>
<comment type="cofactor">
    <cofactor evidence="1">
        <name>Mg(2+)</name>
        <dbReference type="ChEBI" id="CHEBI:18420"/>
    </cofactor>
</comment>
<dbReference type="Pfam" id="PF00990">
    <property type="entry name" value="GGDEF"/>
    <property type="match status" value="1"/>
</dbReference>
<dbReference type="PANTHER" id="PTHR45138">
    <property type="entry name" value="REGULATORY COMPONENTS OF SENSORY TRANSDUCTION SYSTEM"/>
    <property type="match status" value="1"/>
</dbReference>
<protein>
    <recommendedName>
        <fullName evidence="2">diguanylate cyclase</fullName>
        <ecNumber evidence="2">2.7.7.65</ecNumber>
    </recommendedName>
</protein>
<evidence type="ECO:0000313" key="7">
    <source>
        <dbReference type="Proteomes" id="UP000259273"/>
    </source>
</evidence>
<dbReference type="GO" id="GO:0043709">
    <property type="term" value="P:cell adhesion involved in single-species biofilm formation"/>
    <property type="evidence" value="ECO:0007669"/>
    <property type="project" value="TreeGrafter"/>
</dbReference>
<dbReference type="EC" id="2.7.7.65" evidence="2"/>
<proteinExistence type="predicted"/>
<feature type="domain" description="GGDEF" evidence="5">
    <location>
        <begin position="84"/>
        <end position="216"/>
    </location>
</feature>
<name>A0A3C1KKE5_9GAMM</name>
<keyword evidence="4" id="KW-0812">Transmembrane</keyword>
<dbReference type="InterPro" id="IPR043128">
    <property type="entry name" value="Rev_trsase/Diguanyl_cyclase"/>
</dbReference>
<dbReference type="AlphaFoldDB" id="A0A3C1KKE5"/>
<accession>A0A3C1KKE5</accession>
<comment type="caution">
    <text evidence="6">The sequence shown here is derived from an EMBL/GenBank/DDBJ whole genome shotgun (WGS) entry which is preliminary data.</text>
</comment>
<evidence type="ECO:0000313" key="6">
    <source>
        <dbReference type="EMBL" id="HAN27105.1"/>
    </source>
</evidence>
<organism evidence="6 7">
    <name type="scientific">Haliea salexigens</name>
    <dbReference type="NCBI Taxonomy" id="287487"/>
    <lineage>
        <taxon>Bacteria</taxon>
        <taxon>Pseudomonadati</taxon>
        <taxon>Pseudomonadota</taxon>
        <taxon>Gammaproteobacteria</taxon>
        <taxon>Cellvibrionales</taxon>
        <taxon>Halieaceae</taxon>
        <taxon>Haliea</taxon>
    </lineage>
</organism>
<reference evidence="6 7" key="1">
    <citation type="journal article" date="2018" name="Nat. Biotechnol.">
        <title>A standardized bacterial taxonomy based on genome phylogeny substantially revises the tree of life.</title>
        <authorList>
            <person name="Parks D.H."/>
            <person name="Chuvochina M."/>
            <person name="Waite D.W."/>
            <person name="Rinke C."/>
            <person name="Skarshewski A."/>
            <person name="Chaumeil P.A."/>
            <person name="Hugenholtz P."/>
        </authorList>
    </citation>
    <scope>NUCLEOTIDE SEQUENCE [LARGE SCALE GENOMIC DNA]</scope>
    <source>
        <strain evidence="6">UBA9158</strain>
    </source>
</reference>
<evidence type="ECO:0000256" key="2">
    <source>
        <dbReference type="ARBA" id="ARBA00012528"/>
    </source>
</evidence>
<evidence type="ECO:0000256" key="1">
    <source>
        <dbReference type="ARBA" id="ARBA00001946"/>
    </source>
</evidence>
<dbReference type="InterPro" id="IPR000160">
    <property type="entry name" value="GGDEF_dom"/>
</dbReference>
<dbReference type="STRING" id="1121937.GCA_000423125_02395"/>
<sequence>MSAPSPLSAQELLGASITEVTLTSLLVAMAFTLGVVLVLYRNQRRLTALLLAESRTDHLTQIPNRRYFLAVLESNIARSSRYQQPLCLLMIDVDLFKSVNDRYGHGGGDVVLKTIADSLQEQLRRSDDVGRLGGEEFGVQLPMTDGAAGLAIAERLRRRIAALEFSGAFAGLSVSCSVGVAEFSADMSAEGLFAAADAALYRAKNAGRNRVVAAEHEAPGLPLDDSVPA</sequence>
<dbReference type="SMART" id="SM00267">
    <property type="entry name" value="GGDEF"/>
    <property type="match status" value="1"/>
</dbReference>
<evidence type="ECO:0000256" key="4">
    <source>
        <dbReference type="SAM" id="Phobius"/>
    </source>
</evidence>
<feature type="transmembrane region" description="Helical" evidence="4">
    <location>
        <begin position="20"/>
        <end position="40"/>
    </location>
</feature>
<dbReference type="InterPro" id="IPR029787">
    <property type="entry name" value="Nucleotide_cyclase"/>
</dbReference>
<dbReference type="PANTHER" id="PTHR45138:SF9">
    <property type="entry name" value="DIGUANYLATE CYCLASE DGCM-RELATED"/>
    <property type="match status" value="1"/>
</dbReference>
<dbReference type="FunFam" id="3.30.70.270:FF:000001">
    <property type="entry name" value="Diguanylate cyclase domain protein"/>
    <property type="match status" value="1"/>
</dbReference>
<keyword evidence="4" id="KW-1133">Transmembrane helix</keyword>
<dbReference type="SUPFAM" id="SSF55073">
    <property type="entry name" value="Nucleotide cyclase"/>
    <property type="match status" value="1"/>
</dbReference>